<dbReference type="Gene3D" id="2.130.10.10">
    <property type="entry name" value="YVTN repeat-like/Quinoprotein amine dehydrogenase"/>
    <property type="match status" value="2"/>
</dbReference>
<sequence length="250" mass="26556">MAVGSEQGTVAILSAGATSTPLDDKTVAENGWYVATGQTDSNMAALEKAQPGQWKLQHMLCGHDAAVLDVAVNADHDMVVSASSDGTVIIWSVRSGQYLQTLISNVLPARIERVLISAEALIICYSVSGSDSHDQLDPCRSLSLSYATNTKGIYSAAEVAALHVYSTNGRHLRTRKLVHELCDIALAQDGQYGACVSRDSRVAVFDTHTLSVVRQFELPACGCSITWGTPQQLVVGCEGGSIVVISADIY</sequence>
<evidence type="ECO:0000313" key="3">
    <source>
        <dbReference type="Proteomes" id="UP001139887"/>
    </source>
</evidence>
<dbReference type="Pfam" id="PF00400">
    <property type="entry name" value="WD40"/>
    <property type="match status" value="1"/>
</dbReference>
<comment type="caution">
    <text evidence="2">The sequence shown here is derived from an EMBL/GenBank/DDBJ whole genome shotgun (WGS) entry which is preliminary data.</text>
</comment>
<keyword evidence="3" id="KW-1185">Reference proteome</keyword>
<evidence type="ECO:0000256" key="1">
    <source>
        <dbReference type="PROSITE-ProRule" id="PRU00221"/>
    </source>
</evidence>
<evidence type="ECO:0000313" key="2">
    <source>
        <dbReference type="EMBL" id="KAJ2844413.1"/>
    </source>
</evidence>
<dbReference type="InterPro" id="IPR050865">
    <property type="entry name" value="BEACH_Domain"/>
</dbReference>
<protein>
    <submittedName>
        <fullName evidence="2">Uncharacterized protein</fullName>
    </submittedName>
</protein>
<dbReference type="OrthoDB" id="26681at2759"/>
<dbReference type="AlphaFoldDB" id="A0A9W8I4F4"/>
<dbReference type="InterPro" id="IPR036322">
    <property type="entry name" value="WD40_repeat_dom_sf"/>
</dbReference>
<reference evidence="2" key="1">
    <citation type="submission" date="2022-07" db="EMBL/GenBank/DDBJ databases">
        <title>Phylogenomic reconstructions and comparative analyses of Kickxellomycotina fungi.</title>
        <authorList>
            <person name="Reynolds N.K."/>
            <person name="Stajich J.E."/>
            <person name="Barry K."/>
            <person name="Grigoriev I.V."/>
            <person name="Crous P."/>
            <person name="Smith M.E."/>
        </authorList>
    </citation>
    <scope>NUCLEOTIDE SEQUENCE</scope>
    <source>
        <strain evidence="2">NRRL 1566</strain>
    </source>
</reference>
<accession>A0A9W8I4F4</accession>
<proteinExistence type="predicted"/>
<gene>
    <name evidence="2" type="ORF">IWW36_005198</name>
</gene>
<feature type="repeat" description="WD" evidence="1">
    <location>
        <begin position="60"/>
        <end position="101"/>
    </location>
</feature>
<keyword evidence="1" id="KW-0853">WD repeat</keyword>
<organism evidence="2 3">
    <name type="scientific">Coemansia brasiliensis</name>
    <dbReference type="NCBI Taxonomy" id="2650707"/>
    <lineage>
        <taxon>Eukaryota</taxon>
        <taxon>Fungi</taxon>
        <taxon>Fungi incertae sedis</taxon>
        <taxon>Zoopagomycota</taxon>
        <taxon>Kickxellomycotina</taxon>
        <taxon>Kickxellomycetes</taxon>
        <taxon>Kickxellales</taxon>
        <taxon>Kickxellaceae</taxon>
        <taxon>Coemansia</taxon>
    </lineage>
</organism>
<dbReference type="PANTHER" id="PTHR13743">
    <property type="entry name" value="BEIGE/BEACH-RELATED"/>
    <property type="match status" value="1"/>
</dbReference>
<dbReference type="PROSITE" id="PS50294">
    <property type="entry name" value="WD_REPEATS_REGION"/>
    <property type="match status" value="1"/>
</dbReference>
<dbReference type="PROSITE" id="PS50082">
    <property type="entry name" value="WD_REPEATS_2"/>
    <property type="match status" value="1"/>
</dbReference>
<dbReference type="Proteomes" id="UP001139887">
    <property type="component" value="Unassembled WGS sequence"/>
</dbReference>
<dbReference type="InterPro" id="IPR015943">
    <property type="entry name" value="WD40/YVTN_repeat-like_dom_sf"/>
</dbReference>
<dbReference type="SUPFAM" id="SSF50978">
    <property type="entry name" value="WD40 repeat-like"/>
    <property type="match status" value="1"/>
</dbReference>
<dbReference type="InterPro" id="IPR001680">
    <property type="entry name" value="WD40_rpt"/>
</dbReference>
<name>A0A9W8I4F4_9FUNG</name>
<dbReference type="SMART" id="SM00320">
    <property type="entry name" value="WD40"/>
    <property type="match status" value="3"/>
</dbReference>
<dbReference type="EMBL" id="JANBUW010001087">
    <property type="protein sequence ID" value="KAJ2844413.1"/>
    <property type="molecule type" value="Genomic_DNA"/>
</dbReference>